<sequence length="111" mass="12621">MQIRISNLDDAKLSPAVRERLVQKLIQHSGLDQQVHDLHIVMNKSGRKECIEAHIHLSDQGDFFAKAEGDNLYVAIDELGDKVRKQVERYRARFQPRRGAGMKRAAEATVS</sequence>
<evidence type="ECO:0000313" key="1">
    <source>
        <dbReference type="EMBL" id="PPC76391.1"/>
    </source>
</evidence>
<dbReference type="NCBIfam" id="TIGR00741">
    <property type="entry name" value="yfiA"/>
    <property type="match status" value="1"/>
</dbReference>
<dbReference type="OrthoDB" id="9794975at2"/>
<accession>A0A2S5KNK0</accession>
<comment type="caution">
    <text evidence="1">The sequence shown here is derived from an EMBL/GenBank/DDBJ whole genome shotgun (WGS) entry which is preliminary data.</text>
</comment>
<organism evidence="1 2">
    <name type="scientific">Proteobacteria bacterium 228</name>
    <dbReference type="NCBI Taxonomy" id="2083153"/>
    <lineage>
        <taxon>Bacteria</taxon>
        <taxon>Pseudomonadati</taxon>
        <taxon>Pseudomonadota</taxon>
    </lineage>
</organism>
<dbReference type="InterPro" id="IPR036567">
    <property type="entry name" value="RHF-like"/>
</dbReference>
<dbReference type="AlphaFoldDB" id="A0A2S5KNK0"/>
<reference evidence="1 2" key="1">
    <citation type="submission" date="2018-02" db="EMBL/GenBank/DDBJ databases">
        <title>novel marine gammaproteobacteria from coastal saline agro ecosystem.</title>
        <authorList>
            <person name="Krishnan R."/>
            <person name="Ramesh Kumar N."/>
        </authorList>
    </citation>
    <scope>NUCLEOTIDE SEQUENCE [LARGE SCALE GENOMIC DNA]</scope>
    <source>
        <strain evidence="1 2">228</strain>
    </source>
</reference>
<proteinExistence type="predicted"/>
<dbReference type="Pfam" id="PF02482">
    <property type="entry name" value="Ribosomal_S30AE"/>
    <property type="match status" value="1"/>
</dbReference>
<dbReference type="InterPro" id="IPR003489">
    <property type="entry name" value="RHF/RaiA"/>
</dbReference>
<dbReference type="EMBL" id="PRLP01000052">
    <property type="protein sequence ID" value="PPC76391.1"/>
    <property type="molecule type" value="Genomic_DNA"/>
</dbReference>
<name>A0A2S5KNK0_9PROT</name>
<dbReference type="Proteomes" id="UP000238196">
    <property type="component" value="Unassembled WGS sequence"/>
</dbReference>
<protein>
    <submittedName>
        <fullName evidence="1">Ribosome-associated translation inhibitor RaiA</fullName>
    </submittedName>
</protein>
<dbReference type="SUPFAM" id="SSF69754">
    <property type="entry name" value="Ribosome binding protein Y (YfiA homologue)"/>
    <property type="match status" value="1"/>
</dbReference>
<gene>
    <name evidence="1" type="primary">raiA</name>
    <name evidence="1" type="ORF">C4K68_15660</name>
</gene>
<evidence type="ECO:0000313" key="2">
    <source>
        <dbReference type="Proteomes" id="UP000238196"/>
    </source>
</evidence>
<dbReference type="Gene3D" id="3.30.160.100">
    <property type="entry name" value="Ribosome hibernation promotion factor-like"/>
    <property type="match status" value="1"/>
</dbReference>